<evidence type="ECO:0000313" key="2">
    <source>
        <dbReference type="Proteomes" id="UP000784294"/>
    </source>
</evidence>
<organism evidence="1 2">
    <name type="scientific">Protopolystoma xenopodis</name>
    <dbReference type="NCBI Taxonomy" id="117903"/>
    <lineage>
        <taxon>Eukaryota</taxon>
        <taxon>Metazoa</taxon>
        <taxon>Spiralia</taxon>
        <taxon>Lophotrochozoa</taxon>
        <taxon>Platyhelminthes</taxon>
        <taxon>Monogenea</taxon>
        <taxon>Polyopisthocotylea</taxon>
        <taxon>Polystomatidea</taxon>
        <taxon>Polystomatidae</taxon>
        <taxon>Protopolystoma</taxon>
    </lineage>
</organism>
<dbReference type="Proteomes" id="UP000784294">
    <property type="component" value="Unassembled WGS sequence"/>
</dbReference>
<reference evidence="1" key="1">
    <citation type="submission" date="2018-11" db="EMBL/GenBank/DDBJ databases">
        <authorList>
            <consortium name="Pathogen Informatics"/>
        </authorList>
    </citation>
    <scope>NUCLEOTIDE SEQUENCE</scope>
</reference>
<sequence length="90" mass="10195">MIHTTRPPPACDIYEYHHWILFLRFYTQADFLQCRMKRHEATSVCTYQNGDPSLALPPSTSVTSLIRSSIPSKLGDVLSCCCRDSTGKTK</sequence>
<gene>
    <name evidence="1" type="ORF">PXEA_LOCUS8354</name>
</gene>
<proteinExistence type="predicted"/>
<name>A0A3S5CK42_9PLAT</name>
<dbReference type="EMBL" id="CAAALY010022752">
    <property type="protein sequence ID" value="VEL14914.1"/>
    <property type="molecule type" value="Genomic_DNA"/>
</dbReference>
<accession>A0A3S5CK42</accession>
<protein>
    <submittedName>
        <fullName evidence="1">Uncharacterized protein</fullName>
    </submittedName>
</protein>
<keyword evidence="2" id="KW-1185">Reference proteome</keyword>
<evidence type="ECO:0000313" key="1">
    <source>
        <dbReference type="EMBL" id="VEL14914.1"/>
    </source>
</evidence>
<comment type="caution">
    <text evidence="1">The sequence shown here is derived from an EMBL/GenBank/DDBJ whole genome shotgun (WGS) entry which is preliminary data.</text>
</comment>
<dbReference type="AlphaFoldDB" id="A0A3S5CK42"/>